<dbReference type="Proteomes" id="UP000005551">
    <property type="component" value="Unassembled WGS sequence"/>
</dbReference>
<proteinExistence type="predicted"/>
<accession>I5C3H5</accession>
<evidence type="ECO:0000256" key="1">
    <source>
        <dbReference type="SAM" id="SignalP"/>
    </source>
</evidence>
<dbReference type="OrthoDB" id="825107at2"/>
<evidence type="ECO:0000313" key="2">
    <source>
        <dbReference type="EMBL" id="EIM76377.1"/>
    </source>
</evidence>
<comment type="caution">
    <text evidence="2">The sequence shown here is derived from an EMBL/GenBank/DDBJ whole genome shotgun (WGS) entry which is preliminary data.</text>
</comment>
<evidence type="ECO:0000313" key="3">
    <source>
        <dbReference type="Proteomes" id="UP000005551"/>
    </source>
</evidence>
<feature type="chain" id="PRO_5003699915" description="Outer membrane protein beta-barrel domain-containing protein" evidence="1">
    <location>
        <begin position="28"/>
        <end position="221"/>
    </location>
</feature>
<sequence>MKKQTLLLLICGILFVLLTATSQVTLAQENTEKTSKALAFSSGDLVFRLGGGLLVDAGEMGGILGLSLTNELSWYLSPRFSINPSLTYFVSLGDLDGNYWIPLTNSDANLQEFTSGLFTDARFQYDLIHTRKGFRFGVGFGPSFQLGGSAFISSFSPNEFGEITENWRVNRIVRLGYVQQLVFDWPALKENRSHRAVISMSSFENYWPFYLNVSYRFGFKL</sequence>
<keyword evidence="3" id="KW-1185">Reference proteome</keyword>
<name>I5C3H5_9BACT</name>
<organism evidence="2 3">
    <name type="scientific">Nitritalea halalkaliphila LW7</name>
    <dbReference type="NCBI Taxonomy" id="1189621"/>
    <lineage>
        <taxon>Bacteria</taxon>
        <taxon>Pseudomonadati</taxon>
        <taxon>Bacteroidota</taxon>
        <taxon>Cytophagia</taxon>
        <taxon>Cytophagales</taxon>
        <taxon>Cyclobacteriaceae</taxon>
        <taxon>Nitritalea</taxon>
    </lineage>
</organism>
<dbReference type="EMBL" id="AJYA01000021">
    <property type="protein sequence ID" value="EIM76377.1"/>
    <property type="molecule type" value="Genomic_DNA"/>
</dbReference>
<feature type="signal peptide" evidence="1">
    <location>
        <begin position="1"/>
        <end position="27"/>
    </location>
</feature>
<dbReference type="RefSeq" id="WP_009055006.1">
    <property type="nucleotide sequence ID" value="NZ_AJYA01000021.1"/>
</dbReference>
<protein>
    <recommendedName>
        <fullName evidence="4">Outer membrane protein beta-barrel domain-containing protein</fullName>
    </recommendedName>
</protein>
<dbReference type="AlphaFoldDB" id="I5C3H5"/>
<reference evidence="2 3" key="1">
    <citation type="submission" date="2012-05" db="EMBL/GenBank/DDBJ databases">
        <title>Genome sequence of Nitritalea halalkaliphila LW7.</title>
        <authorList>
            <person name="Jangir P.K."/>
            <person name="Singh A."/>
            <person name="Shivaji S."/>
            <person name="Sharma R."/>
        </authorList>
    </citation>
    <scope>NUCLEOTIDE SEQUENCE [LARGE SCALE GENOMIC DNA]</scope>
    <source>
        <strain evidence="2 3">LW7</strain>
    </source>
</reference>
<gene>
    <name evidence="2" type="ORF">A3SI_10074</name>
</gene>
<keyword evidence="1" id="KW-0732">Signal</keyword>
<evidence type="ECO:0008006" key="4">
    <source>
        <dbReference type="Google" id="ProtNLM"/>
    </source>
</evidence>